<comment type="caution">
    <text evidence="10">The sequence shown here is derived from an EMBL/GenBank/DDBJ whole genome shotgun (WGS) entry which is preliminary data.</text>
</comment>
<feature type="coiled-coil region" evidence="6">
    <location>
        <begin position="91"/>
        <end position="187"/>
    </location>
</feature>
<keyword evidence="4 7" id="KW-1133">Transmembrane helix</keyword>
<evidence type="ECO:0000256" key="5">
    <source>
        <dbReference type="ARBA" id="ARBA00023136"/>
    </source>
</evidence>
<keyword evidence="3 8" id="KW-0732">Signal</keyword>
<evidence type="ECO:0000313" key="10">
    <source>
        <dbReference type="EMBL" id="PHQ26612.1"/>
    </source>
</evidence>
<evidence type="ECO:0000313" key="11">
    <source>
        <dbReference type="Proteomes" id="UP000229044"/>
    </source>
</evidence>
<evidence type="ECO:0000256" key="6">
    <source>
        <dbReference type="SAM" id="Coils"/>
    </source>
</evidence>
<proteinExistence type="predicted"/>
<comment type="subcellular location">
    <subcellularLocation>
        <location evidence="1">Membrane</location>
        <topology evidence="1">Single-pass membrane protein</topology>
    </subcellularLocation>
</comment>
<dbReference type="InterPro" id="IPR016476">
    <property type="entry name" value="SH3_dom_pro"/>
</dbReference>
<sequence length="223" mass="24865">MTLFRLAISVLFAVSSIAVAQAKTVWVDDQLYLPVRSGAGTQYRIIENAVPSGTPLEVLDASDSAYTRVRTPKGTEGWVSSQYLSETPIAADRLRTANQQLENTRAELAQVTEQLTQVTNERDALENSESTLSNRSQELQEELQRIKSIASDSINLARRNRELLEENQKIRNDLEVLTAENERLEASKEYDFMLLGAGLVLGGVMLALIIPMLKPTRKTDNWA</sequence>
<dbReference type="SMART" id="SM00287">
    <property type="entry name" value="SH3b"/>
    <property type="match status" value="1"/>
</dbReference>
<dbReference type="OrthoDB" id="9790951at2"/>
<dbReference type="Proteomes" id="UP000229044">
    <property type="component" value="Unassembled WGS sequence"/>
</dbReference>
<dbReference type="InterPro" id="IPR003646">
    <property type="entry name" value="SH3-like_bac-type"/>
</dbReference>
<dbReference type="EMBL" id="NTFI01000001">
    <property type="protein sequence ID" value="PHQ26612.1"/>
    <property type="molecule type" value="Genomic_DNA"/>
</dbReference>
<accession>A0A2G1VIP7</accession>
<keyword evidence="11" id="KW-1185">Reference proteome</keyword>
<dbReference type="PROSITE" id="PS51781">
    <property type="entry name" value="SH3B"/>
    <property type="match status" value="1"/>
</dbReference>
<gene>
    <name evidence="10" type="ORF">CLH62_03200</name>
</gene>
<feature type="signal peptide" evidence="8">
    <location>
        <begin position="1"/>
        <end position="20"/>
    </location>
</feature>
<name>A0A2G1VIP7_9GAMM</name>
<evidence type="ECO:0000256" key="8">
    <source>
        <dbReference type="SAM" id="SignalP"/>
    </source>
</evidence>
<dbReference type="NCBIfam" id="TIGR04211">
    <property type="entry name" value="SH3_and_anchor"/>
    <property type="match status" value="1"/>
</dbReference>
<dbReference type="PIRSF" id="PIRSF006158">
    <property type="entry name" value="UCP006158_SH3"/>
    <property type="match status" value="1"/>
</dbReference>
<dbReference type="Pfam" id="PF08239">
    <property type="entry name" value="SH3_3"/>
    <property type="match status" value="1"/>
</dbReference>
<dbReference type="RefSeq" id="WP_099616690.1">
    <property type="nucleotide sequence ID" value="NZ_KZ319339.1"/>
</dbReference>
<reference evidence="10 11" key="1">
    <citation type="submission" date="2017-09" db="EMBL/GenBank/DDBJ databases">
        <title>The draft genome sequences of Marinobacter guineae M3B.</title>
        <authorList>
            <person name="Cao J."/>
        </authorList>
    </citation>
    <scope>NUCLEOTIDE SEQUENCE [LARGE SCALE GENOMIC DNA]</scope>
    <source>
        <strain evidence="10 11">M3B</strain>
    </source>
</reference>
<evidence type="ECO:0000259" key="9">
    <source>
        <dbReference type="PROSITE" id="PS51781"/>
    </source>
</evidence>
<evidence type="ECO:0000256" key="3">
    <source>
        <dbReference type="ARBA" id="ARBA00022729"/>
    </source>
</evidence>
<dbReference type="Gene3D" id="2.30.30.40">
    <property type="entry name" value="SH3 Domains"/>
    <property type="match status" value="1"/>
</dbReference>
<keyword evidence="6" id="KW-0175">Coiled coil</keyword>
<evidence type="ECO:0000256" key="4">
    <source>
        <dbReference type="ARBA" id="ARBA00022989"/>
    </source>
</evidence>
<feature type="transmembrane region" description="Helical" evidence="7">
    <location>
        <begin position="192"/>
        <end position="213"/>
    </location>
</feature>
<feature type="domain" description="SH3b" evidence="9">
    <location>
        <begin position="20"/>
        <end position="88"/>
    </location>
</feature>
<dbReference type="GO" id="GO:0016020">
    <property type="term" value="C:membrane"/>
    <property type="evidence" value="ECO:0007669"/>
    <property type="project" value="UniProtKB-SubCell"/>
</dbReference>
<evidence type="ECO:0000256" key="7">
    <source>
        <dbReference type="SAM" id="Phobius"/>
    </source>
</evidence>
<protein>
    <submittedName>
        <fullName evidence="10">Peptide-binding protein</fullName>
    </submittedName>
</protein>
<dbReference type="AlphaFoldDB" id="A0A2G1VIP7"/>
<evidence type="ECO:0000256" key="1">
    <source>
        <dbReference type="ARBA" id="ARBA00004167"/>
    </source>
</evidence>
<evidence type="ECO:0000256" key="2">
    <source>
        <dbReference type="ARBA" id="ARBA00022692"/>
    </source>
</evidence>
<keyword evidence="5 7" id="KW-0472">Membrane</keyword>
<feature type="chain" id="PRO_5013780400" evidence="8">
    <location>
        <begin position="21"/>
        <end position="223"/>
    </location>
</feature>
<keyword evidence="2 7" id="KW-0812">Transmembrane</keyword>
<organism evidence="10 11">
    <name type="scientific">Marinobacter guineae</name>
    <dbReference type="NCBI Taxonomy" id="432303"/>
    <lineage>
        <taxon>Bacteria</taxon>
        <taxon>Pseudomonadati</taxon>
        <taxon>Pseudomonadota</taxon>
        <taxon>Gammaproteobacteria</taxon>
        <taxon>Pseudomonadales</taxon>
        <taxon>Marinobacteraceae</taxon>
        <taxon>Marinobacter</taxon>
    </lineage>
</organism>